<dbReference type="CDD" id="cd00082">
    <property type="entry name" value="HisKA"/>
    <property type="match status" value="2"/>
</dbReference>
<feature type="modified residue" description="4-aspartylphosphate" evidence="4">
    <location>
        <position position="682"/>
    </location>
</feature>
<dbReference type="InterPro" id="IPR003594">
    <property type="entry name" value="HATPase_dom"/>
</dbReference>
<dbReference type="InterPro" id="IPR000700">
    <property type="entry name" value="PAS-assoc_C"/>
</dbReference>
<dbReference type="PANTHER" id="PTHR43547:SF2">
    <property type="entry name" value="HYBRID SIGNAL TRANSDUCTION HISTIDINE KINASE C"/>
    <property type="match status" value="1"/>
</dbReference>
<dbReference type="PROSITE" id="PS50109">
    <property type="entry name" value="HIS_KIN"/>
    <property type="match status" value="2"/>
</dbReference>
<evidence type="ECO:0000313" key="8">
    <source>
        <dbReference type="EMBL" id="MFD2966384.1"/>
    </source>
</evidence>
<dbReference type="Gene3D" id="3.30.450.40">
    <property type="match status" value="1"/>
</dbReference>
<sequence length="1252" mass="139124">MTTHTTESTEQFLLGGGEMGKLIRGMDWSKTPLGAIETWPQSLRTSVSLCLSSSFPILIAWGPEKIQIYNDSYRPICGAKHPASMGMNFRICWETALEVVGDAFTRTEQQGEGTYINDQRMFLDRYGYLEEAFMTFSFAPIRDESGGVGGIFHPITETTVKILSGRRTHALRELGAALGNTKSVQEISLVAADKYAEYELDIPFLLCYQFNHEDGVAQLISTSGLAVDASLSPGSINLSDNDIWSFLEVIETGNYLQLNGLEERFGEFSSGPYPESPRSALVLPLRITGKEELFGVLVAGVSSRRSLDDEYLNFYDQLTNTYNTALSSVYSYEQEQKRAEALAEIDRSKTAFFSNVSHEFRTPLTLMLGPLEDILAGSEATESLRQSLTSVHRNAERLLKLVNNLLDYSRVEAGRMQAVYQKVALAEFTADLSSSFRSIIEKAGMHLIVSCATLTKPVYVDKQMWEKIVLNLLSNAFKYTMQGHISVELLEEDDRVVLHVSDTGIGIPERELPHMFERFHRVENAAGRTHEGSGIGLSLVQELLHLHQGTISVASEEGVGSVFTVSMPFGKEHLPADKVLDEHKNLEPLSVKGAFLQEAISLLPQDRETSLAKDSWHRDLDLAHDVLSEDKDAKILIVDDNADMRTYLRRLIDPYFSTLIAINGVDALEKIAIYKPDLVLSDMMMPIMDGKALLENIRNDIETINLPVIFLSARAGEEARIDGLEAGADDYLVKPFSAAELLTKIRAQIKITRARDHAEKQLRRLLLNAPVAIAVYRGARHIIEIANHRMLSYWARSLTDVVGQPLFDVLPGLVPQGLEHIMDSVYATGDPFAHQKMPVVLDRHGSEVTTYINLTVEALIEPDGRISGVIAVAADVTDLALANLEVKKASDTLTLALDAANLGIWKTDWGTDNLIFSDRACAMHGVSQHESLSFSKTLYVIKAVHRARFLNAVSEAVAAKGTFSETYEIEPFDGTKAKWVHSTGKVELDNHGNVVSVIGTLRDVTEEKEDDQRKSDFISMVSHEMKTPLTSISAFTQLLQVHAKRQADNYAFDKLERVYGQAKKMSALINGFLDVSRLRGSGKIHLNVSHYDFNDLVQEILRDIQDVYASHTLLFVPEGAMELSGDRDKIGSVISNLVSNAIKYSPGKTEVRVAAHFSADSVVFSCSDDGMGIKEEEISRLFDRFYRADSRQVEHIGGFGIGLYICAEIVKKHGGEIWAESSPNKGSTFYVRLPHEIHRDRSKNGLVNLDKN</sequence>
<dbReference type="SUPFAM" id="SSF47384">
    <property type="entry name" value="Homodimeric domain of signal transducing histidine kinase"/>
    <property type="match status" value="2"/>
</dbReference>
<dbReference type="InterPro" id="IPR036890">
    <property type="entry name" value="HATPase_C_sf"/>
</dbReference>
<proteinExistence type="predicted"/>
<dbReference type="CDD" id="cd00075">
    <property type="entry name" value="HATPase"/>
    <property type="match status" value="1"/>
</dbReference>
<dbReference type="SMART" id="SM00387">
    <property type="entry name" value="HATPase_c"/>
    <property type="match status" value="2"/>
</dbReference>
<dbReference type="EMBL" id="JBHUPB010000003">
    <property type="protein sequence ID" value="MFD2966384.1"/>
    <property type="molecule type" value="Genomic_DNA"/>
</dbReference>
<reference evidence="9" key="1">
    <citation type="journal article" date="2019" name="Int. J. Syst. Evol. Microbiol.">
        <title>The Global Catalogue of Microorganisms (GCM) 10K type strain sequencing project: providing services to taxonomists for standard genome sequencing and annotation.</title>
        <authorList>
            <consortium name="The Broad Institute Genomics Platform"/>
            <consortium name="The Broad Institute Genome Sequencing Center for Infectious Disease"/>
            <person name="Wu L."/>
            <person name="Ma J."/>
        </authorList>
    </citation>
    <scope>NUCLEOTIDE SEQUENCE [LARGE SCALE GENOMIC DNA]</scope>
    <source>
        <strain evidence="9">KCTC 22814</strain>
    </source>
</reference>
<dbReference type="Gene3D" id="3.30.450.20">
    <property type="entry name" value="PAS domain"/>
    <property type="match status" value="3"/>
</dbReference>
<dbReference type="InterPro" id="IPR029016">
    <property type="entry name" value="GAF-like_dom_sf"/>
</dbReference>
<evidence type="ECO:0000313" key="9">
    <source>
        <dbReference type="Proteomes" id="UP001597525"/>
    </source>
</evidence>
<dbReference type="SUPFAM" id="SSF55781">
    <property type="entry name" value="GAF domain-like"/>
    <property type="match status" value="1"/>
</dbReference>
<evidence type="ECO:0000256" key="3">
    <source>
        <dbReference type="ARBA" id="ARBA00022553"/>
    </source>
</evidence>
<keyword evidence="8" id="KW-0547">Nucleotide-binding</keyword>
<dbReference type="Pfam" id="PF00072">
    <property type="entry name" value="Response_reg"/>
    <property type="match status" value="1"/>
</dbReference>
<gene>
    <name evidence="8" type="ORF">ACFS7Y_03250</name>
</gene>
<dbReference type="PRINTS" id="PR00344">
    <property type="entry name" value="BCTRLSENSOR"/>
</dbReference>
<dbReference type="RefSeq" id="WP_320184173.1">
    <property type="nucleotide sequence ID" value="NZ_CP138332.1"/>
</dbReference>
<dbReference type="InterPro" id="IPR013656">
    <property type="entry name" value="PAS_4"/>
</dbReference>
<evidence type="ECO:0000256" key="2">
    <source>
        <dbReference type="ARBA" id="ARBA00012438"/>
    </source>
</evidence>
<dbReference type="InterPro" id="IPR000014">
    <property type="entry name" value="PAS"/>
</dbReference>
<dbReference type="Pfam" id="PF08448">
    <property type="entry name" value="PAS_4"/>
    <property type="match status" value="1"/>
</dbReference>
<dbReference type="InterPro" id="IPR035965">
    <property type="entry name" value="PAS-like_dom_sf"/>
</dbReference>
<dbReference type="Gene3D" id="1.10.287.130">
    <property type="match status" value="2"/>
</dbReference>
<dbReference type="InterPro" id="IPR011006">
    <property type="entry name" value="CheY-like_superfamily"/>
</dbReference>
<dbReference type="SUPFAM" id="SSF52172">
    <property type="entry name" value="CheY-like"/>
    <property type="match status" value="1"/>
</dbReference>
<dbReference type="SMART" id="SM00388">
    <property type="entry name" value="HisKA"/>
    <property type="match status" value="2"/>
</dbReference>
<dbReference type="Gene3D" id="3.30.565.10">
    <property type="entry name" value="Histidine kinase-like ATPase, C-terminal domain"/>
    <property type="match status" value="2"/>
</dbReference>
<feature type="domain" description="Histidine kinase" evidence="5">
    <location>
        <begin position="355"/>
        <end position="571"/>
    </location>
</feature>
<feature type="domain" description="Response regulatory" evidence="6">
    <location>
        <begin position="634"/>
        <end position="749"/>
    </location>
</feature>
<evidence type="ECO:0000259" key="5">
    <source>
        <dbReference type="PROSITE" id="PS50109"/>
    </source>
</evidence>
<dbReference type="Gene3D" id="3.40.50.2300">
    <property type="match status" value="1"/>
</dbReference>
<dbReference type="PANTHER" id="PTHR43547">
    <property type="entry name" value="TWO-COMPONENT HISTIDINE KINASE"/>
    <property type="match status" value="1"/>
</dbReference>
<dbReference type="InterPro" id="IPR005467">
    <property type="entry name" value="His_kinase_dom"/>
</dbReference>
<dbReference type="GO" id="GO:0005524">
    <property type="term" value="F:ATP binding"/>
    <property type="evidence" value="ECO:0007669"/>
    <property type="project" value="UniProtKB-KW"/>
</dbReference>
<organism evidence="8 9">
    <name type="scientific">Sphingobacterium bambusae</name>
    <dbReference type="NCBI Taxonomy" id="662858"/>
    <lineage>
        <taxon>Bacteria</taxon>
        <taxon>Pseudomonadati</taxon>
        <taxon>Bacteroidota</taxon>
        <taxon>Sphingobacteriia</taxon>
        <taxon>Sphingobacteriales</taxon>
        <taxon>Sphingobacteriaceae</taxon>
        <taxon>Sphingobacterium</taxon>
    </lineage>
</organism>
<keyword evidence="8" id="KW-0067">ATP-binding</keyword>
<evidence type="ECO:0000259" key="6">
    <source>
        <dbReference type="PROSITE" id="PS50110"/>
    </source>
</evidence>
<name>A0ABW6BD06_9SPHI</name>
<dbReference type="InterPro" id="IPR003661">
    <property type="entry name" value="HisK_dim/P_dom"/>
</dbReference>
<dbReference type="EC" id="2.7.13.3" evidence="2"/>
<dbReference type="InterPro" id="IPR001789">
    <property type="entry name" value="Sig_transdc_resp-reg_receiver"/>
</dbReference>
<feature type="domain" description="PAC" evidence="7">
    <location>
        <begin position="963"/>
        <end position="1016"/>
    </location>
</feature>
<dbReference type="Pfam" id="PF02518">
    <property type="entry name" value="HATPase_c"/>
    <property type="match status" value="2"/>
</dbReference>
<accession>A0ABW6BD06</accession>
<feature type="domain" description="Histidine kinase" evidence="5">
    <location>
        <begin position="1020"/>
        <end position="1237"/>
    </location>
</feature>
<dbReference type="InterPro" id="IPR036097">
    <property type="entry name" value="HisK_dim/P_sf"/>
</dbReference>
<dbReference type="PROSITE" id="PS50113">
    <property type="entry name" value="PAC"/>
    <property type="match status" value="1"/>
</dbReference>
<evidence type="ECO:0000256" key="4">
    <source>
        <dbReference type="PROSITE-ProRule" id="PRU00169"/>
    </source>
</evidence>
<dbReference type="PROSITE" id="PS50110">
    <property type="entry name" value="RESPONSE_REGULATORY"/>
    <property type="match status" value="1"/>
</dbReference>
<keyword evidence="3 4" id="KW-0597">Phosphoprotein</keyword>
<dbReference type="InterPro" id="IPR004358">
    <property type="entry name" value="Sig_transdc_His_kin-like_C"/>
</dbReference>
<protein>
    <recommendedName>
        <fullName evidence="2">histidine kinase</fullName>
        <ecNumber evidence="2">2.7.13.3</ecNumber>
    </recommendedName>
</protein>
<dbReference type="SMART" id="SM00091">
    <property type="entry name" value="PAS"/>
    <property type="match status" value="2"/>
</dbReference>
<evidence type="ECO:0000256" key="1">
    <source>
        <dbReference type="ARBA" id="ARBA00000085"/>
    </source>
</evidence>
<dbReference type="CDD" id="cd17574">
    <property type="entry name" value="REC_OmpR"/>
    <property type="match status" value="1"/>
</dbReference>
<evidence type="ECO:0000259" key="7">
    <source>
        <dbReference type="PROSITE" id="PS50113"/>
    </source>
</evidence>
<dbReference type="SUPFAM" id="SSF55874">
    <property type="entry name" value="ATPase domain of HSP90 chaperone/DNA topoisomerase II/histidine kinase"/>
    <property type="match status" value="2"/>
</dbReference>
<dbReference type="SUPFAM" id="SSF55785">
    <property type="entry name" value="PYP-like sensor domain (PAS domain)"/>
    <property type="match status" value="2"/>
</dbReference>
<comment type="caution">
    <text evidence="8">The sequence shown here is derived from an EMBL/GenBank/DDBJ whole genome shotgun (WGS) entry which is preliminary data.</text>
</comment>
<dbReference type="Proteomes" id="UP001597525">
    <property type="component" value="Unassembled WGS sequence"/>
</dbReference>
<comment type="catalytic activity">
    <reaction evidence="1">
        <text>ATP + protein L-histidine = ADP + protein N-phospho-L-histidine.</text>
        <dbReference type="EC" id="2.7.13.3"/>
    </reaction>
</comment>
<dbReference type="SMART" id="SM00448">
    <property type="entry name" value="REC"/>
    <property type="match status" value="1"/>
</dbReference>
<keyword evidence="9" id="KW-1185">Reference proteome</keyword>
<dbReference type="Pfam" id="PF00512">
    <property type="entry name" value="HisKA"/>
    <property type="match status" value="2"/>
</dbReference>